<organism evidence="8 9">
    <name type="scientific">Cellulomonas hominis</name>
    <dbReference type="NCBI Taxonomy" id="156981"/>
    <lineage>
        <taxon>Bacteria</taxon>
        <taxon>Bacillati</taxon>
        <taxon>Actinomycetota</taxon>
        <taxon>Actinomycetes</taxon>
        <taxon>Micrococcales</taxon>
        <taxon>Cellulomonadaceae</taxon>
        <taxon>Cellulomonas</taxon>
    </lineage>
</organism>
<feature type="compositionally biased region" description="Low complexity" evidence="4">
    <location>
        <begin position="2804"/>
        <end position="2816"/>
    </location>
</feature>
<dbReference type="GO" id="GO:0005576">
    <property type="term" value="C:extracellular region"/>
    <property type="evidence" value="ECO:0007669"/>
    <property type="project" value="UniProtKB-SubCell"/>
</dbReference>
<dbReference type="EMBL" id="SZYE01000011">
    <property type="protein sequence ID" value="TKR26946.1"/>
    <property type="molecule type" value="Genomic_DNA"/>
</dbReference>
<evidence type="ECO:0000256" key="1">
    <source>
        <dbReference type="ARBA" id="ARBA00004613"/>
    </source>
</evidence>
<dbReference type="InterPro" id="IPR013783">
    <property type="entry name" value="Ig-like_fold"/>
</dbReference>
<name>A0A7Z8K234_9CELL</name>
<feature type="region of interest" description="Disordered" evidence="4">
    <location>
        <begin position="1747"/>
        <end position="1770"/>
    </location>
</feature>
<keyword evidence="5" id="KW-1133">Transmembrane helix</keyword>
<dbReference type="Pfam" id="PF17210">
    <property type="entry name" value="SdrD_B"/>
    <property type="match status" value="5"/>
</dbReference>
<dbReference type="PANTHER" id="PTHR23303:SF15">
    <property type="entry name" value="COLOSSIN-A"/>
    <property type="match status" value="1"/>
</dbReference>
<reference evidence="8 9" key="1">
    <citation type="submission" date="2019-05" db="EMBL/GenBank/DDBJ databases">
        <title>Genome sequence of Cellulomonas hominis strain CS1.</title>
        <authorList>
            <person name="Belmont J."/>
            <person name="Maclea K.S."/>
        </authorList>
    </citation>
    <scope>NUCLEOTIDE SEQUENCE [LARGE SCALE GENOMIC DNA]</scope>
    <source>
        <strain evidence="8 9">CS1</strain>
    </source>
</reference>
<dbReference type="PANTHER" id="PTHR23303">
    <property type="entry name" value="CARBOXYPEPTIDASE REGULATORY REGION-CONTAINING"/>
    <property type="match status" value="1"/>
</dbReference>
<feature type="transmembrane region" description="Helical" evidence="5">
    <location>
        <begin position="2822"/>
        <end position="2844"/>
    </location>
</feature>
<dbReference type="SUPFAM" id="SSF117074">
    <property type="entry name" value="Hypothetical protein PA1324"/>
    <property type="match status" value="5"/>
</dbReference>
<keyword evidence="5" id="KW-0472">Membrane</keyword>
<feature type="chain" id="PRO_5039489018" description="SD-repeat containing protein B domain-containing protein" evidence="6">
    <location>
        <begin position="24"/>
        <end position="2857"/>
    </location>
</feature>
<accession>A0A7Z8K234</accession>
<protein>
    <recommendedName>
        <fullName evidence="7">SD-repeat containing protein B domain-containing protein</fullName>
    </recommendedName>
</protein>
<evidence type="ECO:0000256" key="2">
    <source>
        <dbReference type="ARBA" id="ARBA00022525"/>
    </source>
</evidence>
<dbReference type="Gene3D" id="2.60.40.10">
    <property type="entry name" value="Immunoglobulins"/>
    <property type="match status" value="5"/>
</dbReference>
<feature type="domain" description="SD-repeat containing protein B" evidence="7">
    <location>
        <begin position="2552"/>
        <end position="2672"/>
    </location>
</feature>
<feature type="signal peptide" evidence="6">
    <location>
        <begin position="1"/>
        <end position="23"/>
    </location>
</feature>
<evidence type="ECO:0000259" key="7">
    <source>
        <dbReference type="Pfam" id="PF17210"/>
    </source>
</evidence>
<gene>
    <name evidence="8" type="ORF">FA014_03175</name>
</gene>
<dbReference type="GO" id="GO:0005975">
    <property type="term" value="P:carbohydrate metabolic process"/>
    <property type="evidence" value="ECO:0007669"/>
    <property type="project" value="UniProtKB-ARBA"/>
</dbReference>
<evidence type="ECO:0000256" key="6">
    <source>
        <dbReference type="SAM" id="SignalP"/>
    </source>
</evidence>
<proteinExistence type="predicted"/>
<evidence type="ECO:0000313" key="9">
    <source>
        <dbReference type="Proteomes" id="UP000308121"/>
    </source>
</evidence>
<feature type="domain" description="SD-repeat containing protein B" evidence="7">
    <location>
        <begin position="2142"/>
        <end position="2234"/>
    </location>
</feature>
<keyword evidence="2" id="KW-0964">Secreted</keyword>
<evidence type="ECO:0000256" key="3">
    <source>
        <dbReference type="ARBA" id="ARBA00022729"/>
    </source>
</evidence>
<feature type="region of interest" description="Disordered" evidence="4">
    <location>
        <begin position="2796"/>
        <end position="2816"/>
    </location>
</feature>
<evidence type="ECO:0000256" key="4">
    <source>
        <dbReference type="SAM" id="MobiDB-lite"/>
    </source>
</evidence>
<keyword evidence="3 6" id="KW-0732">Signal</keyword>
<sequence>MLAVVGALLAPLVVGAGAPAAVAAADPVLTVTGFSVTSGATAQAAPPADPAYGFDAAYTANPAAGTVSSTLGYRCAGDESSCEHATMDVALDALRLTQALDVSGLGATVQYWADAVGGTPTADYATAAAFSVRFTNTTSDGLTGLQSGVSGDLRLSTRLVTPDGGGTQTGTITATPTATGGVGALGRVRITGDFPVNLATSTQVAWSREGWLSGVEDGADTPTNSAAVTGTLTGDPAESLTLTWGGSDPAAAPAAGSVGMLTDLTGLAITTWPAGAATAALTGWTWTGSGTPARVTVGTATGADAAADLLAGLDATTRSRLTGLQVVFAAPTGGLVGPGSPATLRVDVREHLSQDATPVARTGAKADYVTAGAAAFSAASDMNTLTVNGTATARAVRGAATSATTTDTRGFRIYDPRAYAGSATALVGLSTPVYGGGFVRGTAAGTNWSRRAVDALVVEVPATAAQVSATNAALDPDLPALANPLGAGLAFAGFGAARGTAPGGTDSADGSGVAVQGLTGPARLELTVLAGGTEHSVDLDAIAPAVPTDPAAFGLASWSEVTGFRATVHGAGSAVPMGASVTLPYLARTATSSTAATYAVHTVATTRLGTDTSAVTPRTQASGNRPVTAASVSVAVPTVDVAGAKYVAEPYVTRAAGATVNAVLEATARPLSGGSGHLPDTLTLEDSAAARTAATGGTSGAAWWTAFAPTSVDATVPAGGSAQLQYATVDGQWVDYAGSTAALGDTSAWRGVRVVVTRPGGGTFANGDRARVRITFALRPGVTAGTWADGADRTNVAQITSSAAIEGFVVTSAVRRVSDTVQMLGGAGTGGYPALVKTMDNRDRTEGNGDATTATLTWGTGGEDLSSVTVTDANGVTGAQQDPATGPAGSFYDTFDLSGIQPITSGAAASGVYDPYLVFDRVTDVRVFDVVDGRWESLATRVWTGSAWADRTDPAAGRSDVAFGGPAAQGAFPYAGSFPGVAVQSASLRARIGGAQLVYAARPDSERQALAASDWRRGLLGTLTTGAVATTDAPARKVALTFALRDTSRATGEPVNDAYTYTGSAPGAVENSGAVAGTAASDGAAADLGGPVNPVGERTVTVQPASLGATATKTWLRDANGSPLTGSSNLHDLALPVDPSAAPASAWPTATLTATAASASGTRVDQLVLTEPRGIDTATSVDADAPFAAFAVTDVRELTDASGLPGASAVEVVVYERAADGHVSHRTVPRAELLDADEAALADVVGVQIRYTGRIAWTNQARLVLGTRLLAHNRVTGDAPEAGVGDDVVEVANVAEARVTDARVCPDETRGMSRTPTCAPGTADGTARDAVRLRGAQLEAFPTVTVSPVDVQRDAAAPAVTSTLSVQNFGLTPADQLLLTDADPRFFNAVGLQTVAVQSVPSGVERAELEVLVAGADLDVAADGSYAGTPSWQAWGAVVPTGTFDLVALAPQHGVQAADVIGVRVRFFDTDGSTIPAPGQGYGRVVLAGTLREELRTGGLPSAVGADGWRYQGRAELTANPGESARGAISNSVTAQALRADLGSQAQTAGPVGTTVHAGAATIRVQKAELDAASRAPGDFVRYRIAVTNTASGANAADLTGLVVTDRLPEDASLGYGTAPEGQAPVVVQAAGGGPSPLGDPEVAERDGLLTVTFPADSRLAPGAGVEVLVWLRIATDLSTTSVVNTATAASATRPVQAAPTGDDGGTACAPGSYAATASCLARAGALTIGGANVYVSEEWVRDAAGTQGAVRTTPARTGQPADCAPRGTGATDRDWYRFPCSVVTTAGSTTQWQVQVTSRATIATDRLEMISMLPTTGDYPAMDGSATGDRGSRWRPVWDGVVPTLVGAAGLPAGASVAVYTTTADYRQGGLAASPAFDPVPGTWSATALTPGQQVPAAQAARVTGLKLVVAFAPADRFSSGESVRVQWSMRTPLSGAPVAADTWSSFAFRVPSDGAAGRPADVTSVPLKAGARYAVAPAGGDPLVAVGDRVWQDADRDGRQAADTAAEPGVAGVTVDVFAVDGGTTTYVASAVTDAAGDWLVDGLPAGTYDIGYTLPAALAAQYRYTGTGAGTDDTVDSDAVADPGAPASAVDAGVVLGAGGAETTAVGSMPQAWQDAHPGLVATQVDVSHDAGLQWRPLAVGDRVWFDADRDGRQGAGEPAVEGATVRLLGAGDAVLATTVTGADGAYVFDALDPGTYRVEVELPDALAQRWTFTGALVGDAAGDSDVVAGTPRLGRTAPFALAPGAPALAAVTDLAGDPVWAGADADYADPTRDAGLAERPVRVGDRVWVDLDGDGVQDPGEPGLAGVVLALTDAAGDPVTDAAGAPVGPVTTDADGAYAFTGLLPGAYTVTVDEAASAVALAPYRPTATGAGDAATDSSAGSAATAAALVGGEADDTLDFGFRPLWALGDRVWLDADRDGVQDAGEPAFPGVAVRLLDASDAEVAATVTDADGRWRFDLLEPGTYRVELGLAPADAARYTWTTARSASAPRADADSDAEETAPGLARTTAITVGPDAPGVRAATAADGLAAAYVDDTWDAGLVERPVTVGDLVWFDEDGDGVQDAGERGLPGVVVQLRTTDGRAVVDAAGAPVAPATTDADGAYAFAGLLPGEYVVRVDRIASADALAGYAPTVAGAGGDPALDSSTWSATSRVLVGGESDPALDFGLVLADDVQLALRKVPVARTADSITWDVTVMSTGTQDAYAGFTVVDALPGALTFRSASGTGFACAAAERVVTCDHDGSLPAGESATVRIVTGLTAAGADVTNTATVSVEGRGYLFEVLAAEDVAWSEPTERTDGATGTPPGGALATTGSDAAWPLVAAGALLALGAALLAVAGGRPVRRVRGSRHRA</sequence>
<feature type="domain" description="SD-repeat containing protein B" evidence="7">
    <location>
        <begin position="1987"/>
        <end position="2084"/>
    </location>
</feature>
<comment type="subcellular location">
    <subcellularLocation>
        <location evidence="1">Secreted</location>
    </subcellularLocation>
</comment>
<comment type="caution">
    <text evidence="8">The sequence shown here is derived from an EMBL/GenBank/DDBJ whole genome shotgun (WGS) entry which is preliminary data.</text>
</comment>
<evidence type="ECO:0000313" key="8">
    <source>
        <dbReference type="EMBL" id="TKR26946.1"/>
    </source>
</evidence>
<dbReference type="InterPro" id="IPR051417">
    <property type="entry name" value="SDr/BOS_complex"/>
</dbReference>
<feature type="domain" description="SD-repeat containing protein B" evidence="7">
    <location>
        <begin position="2286"/>
        <end position="2406"/>
    </location>
</feature>
<keyword evidence="5" id="KW-0812">Transmembrane</keyword>
<feature type="domain" description="SD-repeat containing protein B" evidence="7">
    <location>
        <begin position="2411"/>
        <end position="2504"/>
    </location>
</feature>
<dbReference type="OrthoDB" id="3169091at2"/>
<dbReference type="Proteomes" id="UP000308121">
    <property type="component" value="Unassembled WGS sequence"/>
</dbReference>
<dbReference type="InterPro" id="IPR033764">
    <property type="entry name" value="Sdr_B"/>
</dbReference>
<evidence type="ECO:0000256" key="5">
    <source>
        <dbReference type="SAM" id="Phobius"/>
    </source>
</evidence>